<dbReference type="EMBL" id="JARJLG010000016">
    <property type="protein sequence ID" value="KAJ7774148.1"/>
    <property type="molecule type" value="Genomic_DNA"/>
</dbReference>
<accession>A0AAD7JXS4</accession>
<evidence type="ECO:0000313" key="2">
    <source>
        <dbReference type="Proteomes" id="UP001215280"/>
    </source>
</evidence>
<gene>
    <name evidence="1" type="ORF">DFH07DRAFT_767362</name>
</gene>
<evidence type="ECO:0000313" key="1">
    <source>
        <dbReference type="EMBL" id="KAJ7774148.1"/>
    </source>
</evidence>
<keyword evidence="2" id="KW-1185">Reference proteome</keyword>
<name>A0AAD7JXS4_9AGAR</name>
<proteinExistence type="predicted"/>
<protein>
    <submittedName>
        <fullName evidence="1">Uncharacterized protein</fullName>
    </submittedName>
</protein>
<dbReference type="Proteomes" id="UP001215280">
    <property type="component" value="Unassembled WGS sequence"/>
</dbReference>
<organism evidence="1 2">
    <name type="scientific">Mycena maculata</name>
    <dbReference type="NCBI Taxonomy" id="230809"/>
    <lineage>
        <taxon>Eukaryota</taxon>
        <taxon>Fungi</taxon>
        <taxon>Dikarya</taxon>
        <taxon>Basidiomycota</taxon>
        <taxon>Agaricomycotina</taxon>
        <taxon>Agaricomycetes</taxon>
        <taxon>Agaricomycetidae</taxon>
        <taxon>Agaricales</taxon>
        <taxon>Marasmiineae</taxon>
        <taxon>Mycenaceae</taxon>
        <taxon>Mycena</taxon>
    </lineage>
</organism>
<reference evidence="1" key="1">
    <citation type="submission" date="2023-03" db="EMBL/GenBank/DDBJ databases">
        <title>Massive genome expansion in bonnet fungi (Mycena s.s.) driven by repeated elements and novel gene families across ecological guilds.</title>
        <authorList>
            <consortium name="Lawrence Berkeley National Laboratory"/>
            <person name="Harder C.B."/>
            <person name="Miyauchi S."/>
            <person name="Viragh M."/>
            <person name="Kuo A."/>
            <person name="Thoen E."/>
            <person name="Andreopoulos B."/>
            <person name="Lu D."/>
            <person name="Skrede I."/>
            <person name="Drula E."/>
            <person name="Henrissat B."/>
            <person name="Morin E."/>
            <person name="Kohler A."/>
            <person name="Barry K."/>
            <person name="LaButti K."/>
            <person name="Morin E."/>
            <person name="Salamov A."/>
            <person name="Lipzen A."/>
            <person name="Mereny Z."/>
            <person name="Hegedus B."/>
            <person name="Baldrian P."/>
            <person name="Stursova M."/>
            <person name="Weitz H."/>
            <person name="Taylor A."/>
            <person name="Grigoriev I.V."/>
            <person name="Nagy L.G."/>
            <person name="Martin F."/>
            <person name="Kauserud H."/>
        </authorList>
    </citation>
    <scope>NUCLEOTIDE SEQUENCE</scope>
    <source>
        <strain evidence="1">CBHHK188m</strain>
    </source>
</reference>
<comment type="caution">
    <text evidence="1">The sequence shown here is derived from an EMBL/GenBank/DDBJ whole genome shotgun (WGS) entry which is preliminary data.</text>
</comment>
<sequence>MWARCTSVLHAHQPPLVPALWIEHAGKLPIQVLHAPRYCRIPHPTVEQEGKKSWEIIRNVHGRSVISDAETQESSQFVSDAKAGGNLNSHTLSSIEDSHPQKRFGRLRNTAMDEVKISDLGSPRSLHMFKCPDTIQGSAQQKGSLGPSFGLAWPYDLSQGLRISSRTYKLLKTMCLNRREHSKLCYFSNLTVALPFELYPHSLLFNSPELIPARSLELGILMPSSVPGCFFFVRVARIQYIYL</sequence>
<dbReference type="AlphaFoldDB" id="A0AAD7JXS4"/>